<feature type="transmembrane region" description="Helical" evidence="8">
    <location>
        <begin position="64"/>
        <end position="81"/>
    </location>
</feature>
<evidence type="ECO:0000256" key="3">
    <source>
        <dbReference type="ARBA" id="ARBA00022676"/>
    </source>
</evidence>
<reference evidence="10 11" key="1">
    <citation type="submission" date="2008-03" db="EMBL/GenBank/DDBJ databases">
        <title>Complete sequence of Leptothrix cholodnii SP-6.</title>
        <authorList>
            <consortium name="US DOE Joint Genome Institute"/>
            <person name="Copeland A."/>
            <person name="Lucas S."/>
            <person name="Lapidus A."/>
            <person name="Glavina del Rio T."/>
            <person name="Dalin E."/>
            <person name="Tice H."/>
            <person name="Bruce D."/>
            <person name="Goodwin L."/>
            <person name="Pitluck S."/>
            <person name="Chertkov O."/>
            <person name="Brettin T."/>
            <person name="Detter J.C."/>
            <person name="Han C."/>
            <person name="Kuske C.R."/>
            <person name="Schmutz J."/>
            <person name="Larimer F."/>
            <person name="Land M."/>
            <person name="Hauser L."/>
            <person name="Kyrpides N."/>
            <person name="Lykidis A."/>
            <person name="Emerson D."/>
            <person name="Richardson P."/>
        </authorList>
    </citation>
    <scope>NUCLEOTIDE SEQUENCE [LARGE SCALE GENOMIC DNA]</scope>
    <source>
        <strain evidence="11">ATCC 51168 / LMG 8142 / SP-6</strain>
    </source>
</reference>
<dbReference type="PANTHER" id="PTHR33908:SF11">
    <property type="entry name" value="MEMBRANE PROTEIN"/>
    <property type="match status" value="1"/>
</dbReference>
<evidence type="ECO:0000256" key="1">
    <source>
        <dbReference type="ARBA" id="ARBA00004651"/>
    </source>
</evidence>
<dbReference type="GO" id="GO:0016763">
    <property type="term" value="F:pentosyltransferase activity"/>
    <property type="evidence" value="ECO:0007669"/>
    <property type="project" value="TreeGrafter"/>
</dbReference>
<keyword evidence="6 8" id="KW-1133">Transmembrane helix</keyword>
<feature type="transmembrane region" description="Helical" evidence="8">
    <location>
        <begin position="353"/>
        <end position="373"/>
    </location>
</feature>
<feature type="transmembrane region" description="Helical" evidence="8">
    <location>
        <begin position="330"/>
        <end position="347"/>
    </location>
</feature>
<dbReference type="InterPro" id="IPR038731">
    <property type="entry name" value="RgtA/B/C-like"/>
</dbReference>
<feature type="transmembrane region" description="Helical" evidence="8">
    <location>
        <begin position="126"/>
        <end position="151"/>
    </location>
</feature>
<feature type="transmembrane region" description="Helical" evidence="8">
    <location>
        <begin position="385"/>
        <end position="403"/>
    </location>
</feature>
<dbReference type="AlphaFoldDB" id="B1Y4Y2"/>
<evidence type="ECO:0000256" key="8">
    <source>
        <dbReference type="SAM" id="Phobius"/>
    </source>
</evidence>
<feature type="transmembrane region" description="Helical" evidence="8">
    <location>
        <begin position="182"/>
        <end position="215"/>
    </location>
</feature>
<dbReference type="Pfam" id="PF13231">
    <property type="entry name" value="PMT_2"/>
    <property type="match status" value="1"/>
</dbReference>
<dbReference type="PANTHER" id="PTHR33908">
    <property type="entry name" value="MANNOSYLTRANSFERASE YKCB-RELATED"/>
    <property type="match status" value="1"/>
</dbReference>
<keyword evidence="5 8" id="KW-0812">Transmembrane</keyword>
<dbReference type="OrthoDB" id="8933800at2"/>
<dbReference type="InterPro" id="IPR050297">
    <property type="entry name" value="LipidA_mod_glycosyltrf_83"/>
</dbReference>
<protein>
    <submittedName>
        <fullName evidence="10">Glycosyltransferase</fullName>
    </submittedName>
</protein>
<dbReference type="GO" id="GO:0005886">
    <property type="term" value="C:plasma membrane"/>
    <property type="evidence" value="ECO:0007669"/>
    <property type="project" value="UniProtKB-SubCell"/>
</dbReference>
<dbReference type="EMBL" id="CP001013">
    <property type="protein sequence ID" value="ACB35878.1"/>
    <property type="molecule type" value="Genomic_DNA"/>
</dbReference>
<proteinExistence type="predicted"/>
<evidence type="ECO:0000256" key="7">
    <source>
        <dbReference type="ARBA" id="ARBA00023136"/>
    </source>
</evidence>
<evidence type="ECO:0000256" key="5">
    <source>
        <dbReference type="ARBA" id="ARBA00022692"/>
    </source>
</evidence>
<evidence type="ECO:0000313" key="10">
    <source>
        <dbReference type="EMBL" id="ACB35878.1"/>
    </source>
</evidence>
<evidence type="ECO:0000313" key="11">
    <source>
        <dbReference type="Proteomes" id="UP000001693"/>
    </source>
</evidence>
<feature type="transmembrane region" description="Helical" evidence="8">
    <location>
        <begin position="227"/>
        <end position="250"/>
    </location>
</feature>
<evidence type="ECO:0000256" key="6">
    <source>
        <dbReference type="ARBA" id="ARBA00022989"/>
    </source>
</evidence>
<feature type="transmembrane region" description="Helical" evidence="8">
    <location>
        <begin position="286"/>
        <end position="309"/>
    </location>
</feature>
<evidence type="ECO:0000256" key="2">
    <source>
        <dbReference type="ARBA" id="ARBA00022475"/>
    </source>
</evidence>
<keyword evidence="7 8" id="KW-0472">Membrane</keyword>
<keyword evidence="2" id="KW-1003">Cell membrane</keyword>
<feature type="transmembrane region" description="Helical" evidence="8">
    <location>
        <begin position="12"/>
        <end position="33"/>
    </location>
</feature>
<dbReference type="GO" id="GO:0009103">
    <property type="term" value="P:lipopolysaccharide biosynthetic process"/>
    <property type="evidence" value="ECO:0007669"/>
    <property type="project" value="UniProtKB-ARBA"/>
</dbReference>
<sequence length="587" mass="62330" precursor="true">MSHPRSDAACWLPVLAVVIGLAALRLATLLLALQDGDIGLHVDEAQYWHWAQTLEWGYYSKPPLIAALIAALTAIGGDGLIAVKSAGWLLYPLTALVLAWLAQSLARADRHDGPARPGPSDPPGMAPTTLAALLAATIFLTSPLAALLGLAATTDAPLLLFWSLASALLWRAGQATDRREALIAWALLGLVCGLGLLSKYSFAAWLPGAAWWLWLRHRSASQGARPPGLGAGPWLAGGLMVSMLLPHLLWSAGQGWPTLQHTVEITTAAAPAGDTAGRGDASWAGALARVGTVLGGFCVMLGPLWLLWLPVWLRPAPARRAAVDRSARHFVLTLHLPLLLLGLAQAVGSTPQINWTAPLQLGGVLWLALQLSARAHAATRWQRTALLVTLALHLLAGTAVPLAQRLWTAPVWAATGIPTGEPGTALPRRLDIWARMRGWPQAFAQLHDAASAHLQHWPGSPVIASSRTLIAQGAYEWRDLGAHWMAWAPPGPAHNHYQLTARWPPPAREGPRPDGAPCDESAEPLLIVADAPLPAGLLAQLAAPRLLAEARAAAAGHSVVRLQLWSARSRCAGRSAHPIRIDSPARP</sequence>
<dbReference type="HOGENOM" id="CLU_016165_3_0_4"/>
<evidence type="ECO:0000256" key="4">
    <source>
        <dbReference type="ARBA" id="ARBA00022679"/>
    </source>
</evidence>
<feature type="transmembrane region" description="Helical" evidence="8">
    <location>
        <begin position="88"/>
        <end position="106"/>
    </location>
</feature>
<accession>B1Y4Y2</accession>
<comment type="subcellular location">
    <subcellularLocation>
        <location evidence="1">Cell membrane</location>
        <topology evidence="1">Multi-pass membrane protein</topology>
    </subcellularLocation>
</comment>
<dbReference type="KEGG" id="lch:Lcho_3624"/>
<gene>
    <name evidence="10" type="ordered locus">Lcho_3624</name>
</gene>
<name>B1Y4Y2_LEPCP</name>
<dbReference type="RefSeq" id="WP_012348625.1">
    <property type="nucleotide sequence ID" value="NC_010524.1"/>
</dbReference>
<keyword evidence="4 10" id="KW-0808">Transferase</keyword>
<evidence type="ECO:0000259" key="9">
    <source>
        <dbReference type="Pfam" id="PF13231"/>
    </source>
</evidence>
<dbReference type="STRING" id="395495.Lcho_3624"/>
<feature type="domain" description="Glycosyltransferase RgtA/B/C/D-like" evidence="9">
    <location>
        <begin position="131"/>
        <end position="250"/>
    </location>
</feature>
<dbReference type="eggNOG" id="COG1807">
    <property type="taxonomic scope" value="Bacteria"/>
</dbReference>
<dbReference type="Proteomes" id="UP000001693">
    <property type="component" value="Chromosome"/>
</dbReference>
<feature type="transmembrane region" description="Helical" evidence="8">
    <location>
        <begin position="158"/>
        <end position="176"/>
    </location>
</feature>
<keyword evidence="11" id="KW-1185">Reference proteome</keyword>
<keyword evidence="3" id="KW-0328">Glycosyltransferase</keyword>
<organism evidence="10 11">
    <name type="scientific">Leptothrix cholodnii (strain ATCC 51168 / LMG 8142 / SP-6)</name>
    <name type="common">Leptothrix discophora (strain SP-6)</name>
    <dbReference type="NCBI Taxonomy" id="395495"/>
    <lineage>
        <taxon>Bacteria</taxon>
        <taxon>Pseudomonadati</taxon>
        <taxon>Pseudomonadota</taxon>
        <taxon>Betaproteobacteria</taxon>
        <taxon>Burkholderiales</taxon>
        <taxon>Sphaerotilaceae</taxon>
        <taxon>Leptothrix</taxon>
    </lineage>
</organism>